<name>A0A4P2QE62_SORCE</name>
<reference evidence="2 3" key="1">
    <citation type="submission" date="2015-09" db="EMBL/GenBank/DDBJ databases">
        <title>Sorangium comparison.</title>
        <authorList>
            <person name="Zaburannyi N."/>
            <person name="Bunk B."/>
            <person name="Overmann J."/>
            <person name="Mueller R."/>
        </authorList>
    </citation>
    <scope>NUCLEOTIDE SEQUENCE [LARGE SCALE GENOMIC DNA]</scope>
    <source>
        <strain evidence="2 3">So ce836</strain>
    </source>
</reference>
<keyword evidence="1" id="KW-0732">Signal</keyword>
<gene>
    <name evidence="2" type="ORF">SOCE836_000670</name>
</gene>
<feature type="chain" id="PRO_5020271055" description="Secreted protein" evidence="1">
    <location>
        <begin position="42"/>
        <end position="313"/>
    </location>
</feature>
<dbReference type="AlphaFoldDB" id="A0A4P2QE62"/>
<dbReference type="Proteomes" id="UP000295497">
    <property type="component" value="Chromosome"/>
</dbReference>
<protein>
    <recommendedName>
        <fullName evidence="4">Secreted protein</fullName>
    </recommendedName>
</protein>
<dbReference type="EMBL" id="CP012672">
    <property type="protein sequence ID" value="AUX27999.1"/>
    <property type="molecule type" value="Genomic_DNA"/>
</dbReference>
<sequence length="313" mass="33026">MTTGEPDRVSHRSWDRLNAKPLLSAAVLLSLALAARTAASAENTSWIRSQGSRAALELDVLSKSAGWSMADVESEVSTFGLSFALVGQLAWRKRLLLDAELPLAYGSVSATFRSSRLDVDESSSAGSFLFGNPTVGAHYARAMSKKLAVFGGGALSIPVITDPNADARAALQATLPARAYADLHRFIPKHFPVRARGGVEAEIATRLVFRADTAVMVAFPTGGGDVDLVIEQGSELELRGKGAFGGGLRLQAALTLAHEDLAQLALEPFVGYTPAEPGFYGRAGLLVALDAPLGFGLAEDKVATLRLAVGYRF</sequence>
<evidence type="ECO:0008006" key="4">
    <source>
        <dbReference type="Google" id="ProtNLM"/>
    </source>
</evidence>
<evidence type="ECO:0000313" key="3">
    <source>
        <dbReference type="Proteomes" id="UP000295497"/>
    </source>
</evidence>
<evidence type="ECO:0000313" key="2">
    <source>
        <dbReference type="EMBL" id="AUX27999.1"/>
    </source>
</evidence>
<evidence type="ECO:0000256" key="1">
    <source>
        <dbReference type="SAM" id="SignalP"/>
    </source>
</evidence>
<organism evidence="2 3">
    <name type="scientific">Sorangium cellulosum</name>
    <name type="common">Polyangium cellulosum</name>
    <dbReference type="NCBI Taxonomy" id="56"/>
    <lineage>
        <taxon>Bacteria</taxon>
        <taxon>Pseudomonadati</taxon>
        <taxon>Myxococcota</taxon>
        <taxon>Polyangia</taxon>
        <taxon>Polyangiales</taxon>
        <taxon>Polyangiaceae</taxon>
        <taxon>Sorangium</taxon>
    </lineage>
</organism>
<proteinExistence type="predicted"/>
<accession>A0A4P2QE62</accession>
<feature type="signal peptide" evidence="1">
    <location>
        <begin position="1"/>
        <end position="41"/>
    </location>
</feature>